<evidence type="ECO:0000313" key="2">
    <source>
        <dbReference type="EMBL" id="SFC86063.1"/>
    </source>
</evidence>
<dbReference type="Proteomes" id="UP000199438">
    <property type="component" value="Unassembled WGS sequence"/>
</dbReference>
<dbReference type="EMBL" id="FOKV01000010">
    <property type="protein sequence ID" value="SFC86063.1"/>
    <property type="molecule type" value="Genomic_DNA"/>
</dbReference>
<dbReference type="InterPro" id="IPR023220">
    <property type="entry name" value="T4SS_VirB5-domain"/>
</dbReference>
<evidence type="ECO:0008006" key="4">
    <source>
        <dbReference type="Google" id="ProtNLM"/>
    </source>
</evidence>
<sequence length="198" mass="23189">MKTLLTAKQHLICITIISFLILIPGNIQAQGMPVYDNTNFISLAQQLIESAKQTSNLVQTVNFLKEQKENLEKVTNVVKQLHAVQEITENNQRLYRMVRDDLREILASPYIRPSEIERVSDAFNRIIETSLEDLSYMESILSSDYLKMSDAERAKILQEKKEASRQMVMEINQKTKRYRDIISFREMQDKINNRENEF</sequence>
<proteinExistence type="predicted"/>
<reference evidence="3" key="1">
    <citation type="submission" date="2016-10" db="EMBL/GenBank/DDBJ databases">
        <authorList>
            <person name="Varghese N."/>
            <person name="Submissions S."/>
        </authorList>
    </citation>
    <scope>NUCLEOTIDE SEQUENCE [LARGE SCALE GENOMIC DNA]</scope>
    <source>
        <strain evidence="3">DSM 24499</strain>
    </source>
</reference>
<evidence type="ECO:0000313" key="3">
    <source>
        <dbReference type="Proteomes" id="UP000199438"/>
    </source>
</evidence>
<feature type="coiled-coil region" evidence="1">
    <location>
        <begin position="54"/>
        <end position="84"/>
    </location>
</feature>
<accession>A0A1I1MU14</accession>
<dbReference type="Gene3D" id="1.20.58.430">
    <property type="entry name" value="Type IV secretion system, VirB5-domain"/>
    <property type="match status" value="1"/>
</dbReference>
<keyword evidence="1" id="KW-0175">Coiled coil</keyword>
<gene>
    <name evidence="2" type="ORF">SAMN04487907_11018</name>
</gene>
<evidence type="ECO:0000256" key="1">
    <source>
        <dbReference type="SAM" id="Coils"/>
    </source>
</evidence>
<keyword evidence="3" id="KW-1185">Reference proteome</keyword>
<name>A0A1I1MU14_9FLAO</name>
<organism evidence="2 3">
    <name type="scientific">Zunongwangia mangrovi</name>
    <dbReference type="NCBI Taxonomy" id="1334022"/>
    <lineage>
        <taxon>Bacteria</taxon>
        <taxon>Pseudomonadati</taxon>
        <taxon>Bacteroidota</taxon>
        <taxon>Flavobacteriia</taxon>
        <taxon>Flavobacteriales</taxon>
        <taxon>Flavobacteriaceae</taxon>
        <taxon>Zunongwangia</taxon>
    </lineage>
</organism>
<dbReference type="OrthoDB" id="1429505at2"/>
<dbReference type="RefSeq" id="WP_092544666.1">
    <property type="nucleotide sequence ID" value="NZ_FOKV01000010.1"/>
</dbReference>
<dbReference type="STRING" id="1334022.SAMN04487907_11018"/>
<protein>
    <recommendedName>
        <fullName evidence="4">Conjugal transfer protein</fullName>
    </recommendedName>
</protein>
<dbReference type="AlphaFoldDB" id="A0A1I1MU14"/>